<name>A0A139MJM2_9STRE</name>
<organism evidence="1 2">
    <name type="scientific">Streptococcus gallolyticus</name>
    <dbReference type="NCBI Taxonomy" id="315405"/>
    <lineage>
        <taxon>Bacteria</taxon>
        <taxon>Bacillati</taxon>
        <taxon>Bacillota</taxon>
        <taxon>Bacilli</taxon>
        <taxon>Lactobacillales</taxon>
        <taxon>Streptococcaceae</taxon>
        <taxon>Streptococcus</taxon>
    </lineage>
</organism>
<proteinExistence type="predicted"/>
<dbReference type="Proteomes" id="UP000070198">
    <property type="component" value="Unassembled WGS sequence"/>
</dbReference>
<gene>
    <name evidence="1" type="ORF">SGADD02_02131</name>
</gene>
<dbReference type="PATRIC" id="fig|315405.11.peg.2482"/>
<dbReference type="EMBL" id="LQOF01000433">
    <property type="protein sequence ID" value="KXT63968.1"/>
    <property type="molecule type" value="Genomic_DNA"/>
</dbReference>
<accession>A0A139MJM2</accession>
<dbReference type="AlphaFoldDB" id="A0A139MJM2"/>
<evidence type="ECO:0000313" key="2">
    <source>
        <dbReference type="Proteomes" id="UP000070198"/>
    </source>
</evidence>
<sequence length="44" mass="5285">MGKNKHQSVQSNTFDDCKIGTYRHQSTQQFQRYLSPTYHRQIPE</sequence>
<reference evidence="1 2" key="1">
    <citation type="submission" date="2016-01" db="EMBL/GenBank/DDBJ databases">
        <title>Highly variable Streptococcus oralis are common among viridans streptococci isolated from primates.</title>
        <authorList>
            <person name="Denapaite D."/>
            <person name="Rieger M."/>
            <person name="Koendgen S."/>
            <person name="Brueckner R."/>
            <person name="Ochigava I."/>
            <person name="Kappeler P."/>
            <person name="Maetz-Rensing K."/>
            <person name="Leendertz F."/>
            <person name="Hakenbeck R."/>
        </authorList>
    </citation>
    <scope>NUCLEOTIDE SEQUENCE [LARGE SCALE GENOMIC DNA]</scope>
    <source>
        <strain evidence="1 2">DD02</strain>
    </source>
</reference>
<protein>
    <submittedName>
        <fullName evidence="1">Uncharacterized protein</fullName>
    </submittedName>
</protein>
<evidence type="ECO:0000313" key="1">
    <source>
        <dbReference type="EMBL" id="KXT63968.1"/>
    </source>
</evidence>
<comment type="caution">
    <text evidence="1">The sequence shown here is derived from an EMBL/GenBank/DDBJ whole genome shotgun (WGS) entry which is preliminary data.</text>
</comment>